<feature type="domain" description="DUF4218" evidence="2">
    <location>
        <begin position="154"/>
        <end position="248"/>
    </location>
</feature>
<comment type="caution">
    <text evidence="3">The sequence shown here is derived from an EMBL/GenBank/DDBJ whole genome shotgun (WGS) entry which is preliminary data.</text>
</comment>
<accession>A0AAW1VU12</accession>
<dbReference type="InterPro" id="IPR025452">
    <property type="entry name" value="DUF4218"/>
</dbReference>
<keyword evidence="4" id="KW-1185">Reference proteome</keyword>
<reference evidence="3 4" key="1">
    <citation type="journal article" date="2023" name="G3 (Bethesda)">
        <title>A chromosome-length genome assembly and annotation of blackberry (Rubus argutus, cv. 'Hillquist').</title>
        <authorList>
            <person name="Bruna T."/>
            <person name="Aryal R."/>
            <person name="Dudchenko O."/>
            <person name="Sargent D.J."/>
            <person name="Mead D."/>
            <person name="Buti M."/>
            <person name="Cavallini A."/>
            <person name="Hytonen T."/>
            <person name="Andres J."/>
            <person name="Pham M."/>
            <person name="Weisz D."/>
            <person name="Mascagni F."/>
            <person name="Usai G."/>
            <person name="Natali L."/>
            <person name="Bassil N."/>
            <person name="Fernandez G.E."/>
            <person name="Lomsadze A."/>
            <person name="Armour M."/>
            <person name="Olukolu B."/>
            <person name="Poorten T."/>
            <person name="Britton C."/>
            <person name="Davik J."/>
            <person name="Ashrafi H."/>
            <person name="Aiden E.L."/>
            <person name="Borodovsky M."/>
            <person name="Worthington M."/>
        </authorList>
    </citation>
    <scope>NUCLEOTIDE SEQUENCE [LARGE SCALE GENOMIC DNA]</scope>
    <source>
        <strain evidence="3">PI 553951</strain>
    </source>
</reference>
<evidence type="ECO:0000259" key="2">
    <source>
        <dbReference type="Pfam" id="PF13960"/>
    </source>
</evidence>
<sequence length="363" mass="42288">MYRDAYLKDDNFMEPAAERIEPDVANLVEEAELPLYTGCPSTKMSATVMFYKFKARHSLSDNGYDELPEMVVKDIKNNWGKGNKDCTRKKKKKVNKCQNRKRKRHEGKKKKADRVAVDCCYENDNDDDADDNDDDDDDGDDPTMLTRRWKKKSIFFELPYWEILLLRHNLDVMHIEKNICEKALIGGPVQYRWMYPFERYMKDLKGYVKNRSNPEGCIAERYLAEEITQFCGGYINEAAEIGVQTRRNEDFEDETILEGRPLGEGKIKPISPSMLEIAHRFVWTNTAEVDPWREMHREELKCSDKLLENNESLLEKKHTSSFSGCVDEIAYMPVDVSQLNLDLEGEDCDTYDSEEINSSEDED</sequence>
<evidence type="ECO:0000313" key="3">
    <source>
        <dbReference type="EMBL" id="KAK9910803.1"/>
    </source>
</evidence>
<proteinExistence type="predicted"/>
<feature type="compositionally biased region" description="Basic residues" evidence="1">
    <location>
        <begin position="87"/>
        <end position="110"/>
    </location>
</feature>
<organism evidence="3 4">
    <name type="scientific">Rubus argutus</name>
    <name type="common">Southern blackberry</name>
    <dbReference type="NCBI Taxonomy" id="59490"/>
    <lineage>
        <taxon>Eukaryota</taxon>
        <taxon>Viridiplantae</taxon>
        <taxon>Streptophyta</taxon>
        <taxon>Embryophyta</taxon>
        <taxon>Tracheophyta</taxon>
        <taxon>Spermatophyta</taxon>
        <taxon>Magnoliopsida</taxon>
        <taxon>eudicotyledons</taxon>
        <taxon>Gunneridae</taxon>
        <taxon>Pentapetalae</taxon>
        <taxon>rosids</taxon>
        <taxon>fabids</taxon>
        <taxon>Rosales</taxon>
        <taxon>Rosaceae</taxon>
        <taxon>Rosoideae</taxon>
        <taxon>Rosoideae incertae sedis</taxon>
        <taxon>Rubus</taxon>
    </lineage>
</organism>
<dbReference type="EMBL" id="JBEDUW010000007">
    <property type="protein sequence ID" value="KAK9910803.1"/>
    <property type="molecule type" value="Genomic_DNA"/>
</dbReference>
<name>A0AAW1VU12_RUBAR</name>
<feature type="region of interest" description="Disordered" evidence="1">
    <location>
        <begin position="82"/>
        <end position="110"/>
    </location>
</feature>
<evidence type="ECO:0000313" key="4">
    <source>
        <dbReference type="Proteomes" id="UP001457282"/>
    </source>
</evidence>
<dbReference type="Proteomes" id="UP001457282">
    <property type="component" value="Unassembled WGS sequence"/>
</dbReference>
<dbReference type="Pfam" id="PF13960">
    <property type="entry name" value="DUF4218"/>
    <property type="match status" value="1"/>
</dbReference>
<protein>
    <recommendedName>
        <fullName evidence="2">DUF4218 domain-containing protein</fullName>
    </recommendedName>
</protein>
<gene>
    <name evidence="3" type="ORF">M0R45_034747</name>
</gene>
<evidence type="ECO:0000256" key="1">
    <source>
        <dbReference type="SAM" id="MobiDB-lite"/>
    </source>
</evidence>
<dbReference type="AlphaFoldDB" id="A0AAW1VU12"/>
<dbReference type="PANTHER" id="PTHR48258">
    <property type="entry name" value="DUF4218 DOMAIN-CONTAINING PROTEIN-RELATED"/>
    <property type="match status" value="1"/>
</dbReference>